<dbReference type="CDD" id="cd03230">
    <property type="entry name" value="ABC_DR_subfamily_A"/>
    <property type="match status" value="1"/>
</dbReference>
<dbReference type="SUPFAM" id="SSF52540">
    <property type="entry name" value="P-loop containing nucleoside triphosphate hydrolases"/>
    <property type="match status" value="1"/>
</dbReference>
<comment type="caution">
    <text evidence="4">The sequence shown here is derived from an EMBL/GenBank/DDBJ whole genome shotgun (WGS) entry which is preliminary data.</text>
</comment>
<dbReference type="InterPro" id="IPR017871">
    <property type="entry name" value="ABC_transporter-like_CS"/>
</dbReference>
<dbReference type="InterPro" id="IPR003439">
    <property type="entry name" value="ABC_transporter-like_ATP-bd"/>
</dbReference>
<dbReference type="Gene3D" id="3.40.50.300">
    <property type="entry name" value="P-loop containing nucleotide triphosphate hydrolases"/>
    <property type="match status" value="1"/>
</dbReference>
<evidence type="ECO:0000313" key="4">
    <source>
        <dbReference type="EMBL" id="MFC4334559.1"/>
    </source>
</evidence>
<dbReference type="PANTHER" id="PTHR43038:SF3">
    <property type="entry name" value="ABC TRANSPORTER G FAMILY MEMBER 20 ISOFORM X1"/>
    <property type="match status" value="1"/>
</dbReference>
<dbReference type="PROSITE" id="PS00211">
    <property type="entry name" value="ABC_TRANSPORTER_1"/>
    <property type="match status" value="1"/>
</dbReference>
<keyword evidence="5" id="KW-1185">Reference proteome</keyword>
<keyword evidence="1" id="KW-0547">Nucleotide-binding</keyword>
<evidence type="ECO:0000256" key="2">
    <source>
        <dbReference type="ARBA" id="ARBA00022840"/>
    </source>
</evidence>
<name>A0ABV8TUU7_9ACTN</name>
<dbReference type="InterPro" id="IPR027417">
    <property type="entry name" value="P-loop_NTPase"/>
</dbReference>
<gene>
    <name evidence="4" type="ORF">ACFPET_05035</name>
</gene>
<dbReference type="Proteomes" id="UP001595823">
    <property type="component" value="Unassembled WGS sequence"/>
</dbReference>
<feature type="domain" description="ABC transporter" evidence="3">
    <location>
        <begin position="5"/>
        <end position="228"/>
    </location>
</feature>
<dbReference type="PROSITE" id="PS50893">
    <property type="entry name" value="ABC_TRANSPORTER_2"/>
    <property type="match status" value="1"/>
</dbReference>
<dbReference type="EMBL" id="JBHSDK010000007">
    <property type="protein sequence ID" value="MFC4334559.1"/>
    <property type="molecule type" value="Genomic_DNA"/>
</dbReference>
<sequence length="238" mass="25654">MSDSIVVDRLTVRRGHRPVLHGINARMPKGSITGLLGPSGAGKTTLMRAIVGTQKVRSGGVTVEGHPAGSAALRYRIGYVTQDNAIYGDLTVERNIAYYAALYRAPKGAVKSVLAQVGLTDHAGQRADRLSGGQRTRVSLACALVGDPDILVLDEPTVGLDPVLREQLWDDFRDLADDGRTLVVSSHVMDEADRCDRVVLIREGRVVADETPAALKRATGTDDLDEAFLTVIRSREED</sequence>
<protein>
    <submittedName>
        <fullName evidence="4">ABC transporter ATP-binding protein</fullName>
    </submittedName>
</protein>
<dbReference type="Pfam" id="PF00005">
    <property type="entry name" value="ABC_tran"/>
    <property type="match status" value="1"/>
</dbReference>
<evidence type="ECO:0000313" key="5">
    <source>
        <dbReference type="Proteomes" id="UP001595823"/>
    </source>
</evidence>
<keyword evidence="2 4" id="KW-0067">ATP-binding</keyword>
<dbReference type="RefSeq" id="WP_380618368.1">
    <property type="nucleotide sequence ID" value="NZ_JBHSDK010000007.1"/>
</dbReference>
<accession>A0ABV8TUU7</accession>
<dbReference type="InterPro" id="IPR003593">
    <property type="entry name" value="AAA+_ATPase"/>
</dbReference>
<evidence type="ECO:0000256" key="1">
    <source>
        <dbReference type="ARBA" id="ARBA00022741"/>
    </source>
</evidence>
<organism evidence="4 5">
    <name type="scientific">Salininema proteolyticum</name>
    <dbReference type="NCBI Taxonomy" id="1607685"/>
    <lineage>
        <taxon>Bacteria</taxon>
        <taxon>Bacillati</taxon>
        <taxon>Actinomycetota</taxon>
        <taxon>Actinomycetes</taxon>
        <taxon>Glycomycetales</taxon>
        <taxon>Glycomycetaceae</taxon>
        <taxon>Salininema</taxon>
    </lineage>
</organism>
<dbReference type="SMART" id="SM00382">
    <property type="entry name" value="AAA"/>
    <property type="match status" value="1"/>
</dbReference>
<evidence type="ECO:0000259" key="3">
    <source>
        <dbReference type="PROSITE" id="PS50893"/>
    </source>
</evidence>
<dbReference type="GO" id="GO:0005524">
    <property type="term" value="F:ATP binding"/>
    <property type="evidence" value="ECO:0007669"/>
    <property type="project" value="UniProtKB-KW"/>
</dbReference>
<dbReference type="PANTHER" id="PTHR43038">
    <property type="entry name" value="ATP-BINDING CASSETTE, SUB-FAMILY H, MEMBER 1"/>
    <property type="match status" value="1"/>
</dbReference>
<reference evidence="5" key="1">
    <citation type="journal article" date="2019" name="Int. J. Syst. Evol. Microbiol.">
        <title>The Global Catalogue of Microorganisms (GCM) 10K type strain sequencing project: providing services to taxonomists for standard genome sequencing and annotation.</title>
        <authorList>
            <consortium name="The Broad Institute Genomics Platform"/>
            <consortium name="The Broad Institute Genome Sequencing Center for Infectious Disease"/>
            <person name="Wu L."/>
            <person name="Ma J."/>
        </authorList>
    </citation>
    <scope>NUCLEOTIDE SEQUENCE [LARGE SCALE GENOMIC DNA]</scope>
    <source>
        <strain evidence="5">IBRC-M 10908</strain>
    </source>
</reference>
<proteinExistence type="predicted"/>